<dbReference type="GO" id="GO:0004722">
    <property type="term" value="F:protein serine/threonine phosphatase activity"/>
    <property type="evidence" value="ECO:0007669"/>
    <property type="project" value="InterPro"/>
</dbReference>
<dbReference type="EMBL" id="UOGL01000280">
    <property type="protein sequence ID" value="VAX38947.1"/>
    <property type="molecule type" value="Genomic_DNA"/>
</dbReference>
<keyword evidence="1" id="KW-0472">Membrane</keyword>
<feature type="transmembrane region" description="Helical" evidence="1">
    <location>
        <begin position="303"/>
        <end position="321"/>
    </location>
</feature>
<proteinExistence type="predicted"/>
<reference evidence="3" key="1">
    <citation type="submission" date="2018-06" db="EMBL/GenBank/DDBJ databases">
        <authorList>
            <person name="Zhirakovskaya E."/>
        </authorList>
    </citation>
    <scope>NUCLEOTIDE SEQUENCE</scope>
</reference>
<dbReference type="PROSITE" id="PS51746">
    <property type="entry name" value="PPM_2"/>
    <property type="match status" value="1"/>
</dbReference>
<dbReference type="CDD" id="cd00143">
    <property type="entry name" value="PP2Cc"/>
    <property type="match status" value="1"/>
</dbReference>
<dbReference type="SUPFAM" id="SSF81606">
    <property type="entry name" value="PP2C-like"/>
    <property type="match status" value="1"/>
</dbReference>
<dbReference type="AlphaFoldDB" id="A0A3B1E6P6"/>
<evidence type="ECO:0000259" key="2">
    <source>
        <dbReference type="PROSITE" id="PS51746"/>
    </source>
</evidence>
<protein>
    <submittedName>
        <fullName evidence="3">Protein serine/threonine phosphatase PrpC, regulation of stationary phase</fullName>
    </submittedName>
</protein>
<evidence type="ECO:0000256" key="1">
    <source>
        <dbReference type="SAM" id="Phobius"/>
    </source>
</evidence>
<dbReference type="Gene3D" id="3.60.40.10">
    <property type="entry name" value="PPM-type phosphatase domain"/>
    <property type="match status" value="1"/>
</dbReference>
<feature type="domain" description="PPM-type phosphatase" evidence="2">
    <location>
        <begin position="8"/>
        <end position="250"/>
    </location>
</feature>
<dbReference type="InterPro" id="IPR036457">
    <property type="entry name" value="PPM-type-like_dom_sf"/>
</dbReference>
<organism evidence="3">
    <name type="scientific">hydrothermal vent metagenome</name>
    <dbReference type="NCBI Taxonomy" id="652676"/>
    <lineage>
        <taxon>unclassified sequences</taxon>
        <taxon>metagenomes</taxon>
        <taxon>ecological metagenomes</taxon>
    </lineage>
</organism>
<dbReference type="SMART" id="SM00331">
    <property type="entry name" value="PP2C_SIG"/>
    <property type="match status" value="1"/>
</dbReference>
<evidence type="ECO:0000313" key="3">
    <source>
        <dbReference type="EMBL" id="VAX38947.1"/>
    </source>
</evidence>
<keyword evidence="1" id="KW-0812">Transmembrane</keyword>
<gene>
    <name evidence="3" type="ORF">MNBD_PLANCTO02-868</name>
</gene>
<keyword evidence="1" id="KW-1133">Transmembrane helix</keyword>
<feature type="transmembrane region" description="Helical" evidence="1">
    <location>
        <begin position="275"/>
        <end position="297"/>
    </location>
</feature>
<dbReference type="Pfam" id="PF13672">
    <property type="entry name" value="PP2C_2"/>
    <property type="match status" value="1"/>
</dbReference>
<dbReference type="PANTHER" id="PTHR13832:SF827">
    <property type="entry name" value="PROTEIN PHOSPHATASE 1L"/>
    <property type="match status" value="1"/>
</dbReference>
<sequence length="436" mass="48696">MRLEQTVQYSSRSDIGLRRRNNQDSCVVQICTDREEWKNHGHLFMVADGMGGHAAGELASKMAVDTIPHTFFKSRDLSIKEALKKAIVIANNSINRRGTENPDFERMGTTCTTLVLSPRGAIVGHVGDSRCYRIREGQIDQLSFDHSLQWELIRRGKMKPEEVFMTEPRHVITRSLGPDPVVEVDVEGPYPTIPGDIYLLCSDGLTGHVQDEEIGAIVSQLPIGEACRLLINLANVRGGSDNVTVIIAKVGALPEGTPSEDEEEAITPEQRKRGIFWLVAAWILAILFVVGVSLTVLGEKLPGAISIALSVILSGALFFFWNRTRQAYSAKNNNLDETVSSKPYRSASARLTPKFLSHLAAVESELYQTIQEENWTVNQKELNDAYEKSKKGLSEKNYSVAMRQFARAIDIMMEGMNNYRKQINHDSKWKEDDSTS</sequence>
<dbReference type="SMART" id="SM00332">
    <property type="entry name" value="PP2Cc"/>
    <property type="match status" value="1"/>
</dbReference>
<name>A0A3B1E6P6_9ZZZZ</name>
<dbReference type="PANTHER" id="PTHR13832">
    <property type="entry name" value="PROTEIN PHOSPHATASE 2C"/>
    <property type="match status" value="1"/>
</dbReference>
<dbReference type="InterPro" id="IPR001932">
    <property type="entry name" value="PPM-type_phosphatase-like_dom"/>
</dbReference>
<dbReference type="InterPro" id="IPR015655">
    <property type="entry name" value="PP2C"/>
</dbReference>
<accession>A0A3B1E6P6</accession>